<dbReference type="Proteomes" id="UP000019118">
    <property type="component" value="Unassembled WGS sequence"/>
</dbReference>
<dbReference type="AlphaFoldDB" id="A0AAR5QD41"/>
<evidence type="ECO:0000313" key="11">
    <source>
        <dbReference type="EnsemblMetazoa" id="XP_019771140.1"/>
    </source>
</evidence>
<keyword evidence="3" id="KW-0716">Sensory transduction</keyword>
<evidence type="ECO:0008006" key="13">
    <source>
        <dbReference type="Google" id="ProtNLM"/>
    </source>
</evidence>
<evidence type="ECO:0000256" key="9">
    <source>
        <dbReference type="ARBA" id="ARBA00023224"/>
    </source>
</evidence>
<protein>
    <recommendedName>
        <fullName evidence="13">Odorant receptor</fullName>
    </recommendedName>
</protein>
<dbReference type="PANTHER" id="PTHR21137">
    <property type="entry name" value="ODORANT RECEPTOR"/>
    <property type="match status" value="1"/>
</dbReference>
<evidence type="ECO:0000256" key="4">
    <source>
        <dbReference type="ARBA" id="ARBA00022692"/>
    </source>
</evidence>
<dbReference type="GO" id="GO:0004984">
    <property type="term" value="F:olfactory receptor activity"/>
    <property type="evidence" value="ECO:0007669"/>
    <property type="project" value="InterPro"/>
</dbReference>
<dbReference type="GO" id="GO:0007165">
    <property type="term" value="P:signal transduction"/>
    <property type="evidence" value="ECO:0007669"/>
    <property type="project" value="UniProtKB-KW"/>
</dbReference>
<accession>A0AAR5QD41</accession>
<evidence type="ECO:0000256" key="7">
    <source>
        <dbReference type="ARBA" id="ARBA00023136"/>
    </source>
</evidence>
<keyword evidence="6 10" id="KW-1133">Transmembrane helix</keyword>
<dbReference type="InterPro" id="IPR004117">
    <property type="entry name" value="7tm6_olfct_rcpt"/>
</dbReference>
<organism evidence="11 12">
    <name type="scientific">Dendroctonus ponderosae</name>
    <name type="common">Mountain pine beetle</name>
    <dbReference type="NCBI Taxonomy" id="77166"/>
    <lineage>
        <taxon>Eukaryota</taxon>
        <taxon>Metazoa</taxon>
        <taxon>Ecdysozoa</taxon>
        <taxon>Arthropoda</taxon>
        <taxon>Hexapoda</taxon>
        <taxon>Insecta</taxon>
        <taxon>Pterygota</taxon>
        <taxon>Neoptera</taxon>
        <taxon>Endopterygota</taxon>
        <taxon>Coleoptera</taxon>
        <taxon>Polyphaga</taxon>
        <taxon>Cucujiformia</taxon>
        <taxon>Curculionidae</taxon>
        <taxon>Scolytinae</taxon>
        <taxon>Dendroctonus</taxon>
    </lineage>
</organism>
<dbReference type="Pfam" id="PF02949">
    <property type="entry name" value="7tm_6"/>
    <property type="match status" value="1"/>
</dbReference>
<feature type="transmembrane region" description="Helical" evidence="10">
    <location>
        <begin position="17"/>
        <end position="35"/>
    </location>
</feature>
<name>A0AAR5QD41_DENPD</name>
<dbReference type="EnsemblMetazoa" id="XM_019915581.1">
    <property type="protein sequence ID" value="XP_019771140.1"/>
    <property type="gene ID" value="LOC109545088"/>
</dbReference>
<keyword evidence="12" id="KW-1185">Reference proteome</keyword>
<keyword evidence="5" id="KW-0552">Olfaction</keyword>
<reference evidence="11" key="2">
    <citation type="submission" date="2024-08" db="UniProtKB">
        <authorList>
            <consortium name="EnsemblMetazoa"/>
        </authorList>
    </citation>
    <scope>IDENTIFICATION</scope>
</reference>
<keyword evidence="9" id="KW-0807">Transducer</keyword>
<comment type="subcellular location">
    <subcellularLocation>
        <location evidence="1">Cell membrane</location>
        <topology evidence="1">Multi-pass membrane protein</topology>
    </subcellularLocation>
</comment>
<evidence type="ECO:0000256" key="8">
    <source>
        <dbReference type="ARBA" id="ARBA00023170"/>
    </source>
</evidence>
<reference evidence="12" key="1">
    <citation type="journal article" date="2013" name="Genome Biol.">
        <title>Draft genome of the mountain pine beetle, Dendroctonus ponderosae Hopkins, a major forest pest.</title>
        <authorList>
            <person name="Keeling C.I."/>
            <person name="Yuen M.M."/>
            <person name="Liao N.Y."/>
            <person name="Docking T.R."/>
            <person name="Chan S.K."/>
            <person name="Taylor G.A."/>
            <person name="Palmquist D.L."/>
            <person name="Jackman S.D."/>
            <person name="Nguyen A."/>
            <person name="Li M."/>
            <person name="Henderson H."/>
            <person name="Janes J.K."/>
            <person name="Zhao Y."/>
            <person name="Pandoh P."/>
            <person name="Moore R."/>
            <person name="Sperling F.A."/>
            <person name="Huber D.P."/>
            <person name="Birol I."/>
            <person name="Jones S.J."/>
            <person name="Bohlmann J."/>
        </authorList>
    </citation>
    <scope>NUCLEOTIDE SEQUENCE</scope>
</reference>
<keyword evidence="7 10" id="KW-0472">Membrane</keyword>
<keyword evidence="2" id="KW-1003">Cell membrane</keyword>
<evidence type="ECO:0000256" key="1">
    <source>
        <dbReference type="ARBA" id="ARBA00004651"/>
    </source>
</evidence>
<evidence type="ECO:0000256" key="10">
    <source>
        <dbReference type="SAM" id="Phobius"/>
    </source>
</evidence>
<proteinExistence type="predicted"/>
<dbReference type="GO" id="GO:0005549">
    <property type="term" value="F:odorant binding"/>
    <property type="evidence" value="ECO:0007669"/>
    <property type="project" value="InterPro"/>
</dbReference>
<evidence type="ECO:0000256" key="3">
    <source>
        <dbReference type="ARBA" id="ARBA00022606"/>
    </source>
</evidence>
<sequence length="110" mass="12596">MATVSVSLMKQQEYKSLWLLFFIVLLFTQLFLIGWTSNEIKVQSEAIGDALYQSKWYLLNKDGKQLILISIARTRIPLLMTIGPFGPMTTNSILLVLKAAYSYINIMMWG</sequence>
<evidence type="ECO:0000256" key="6">
    <source>
        <dbReference type="ARBA" id="ARBA00022989"/>
    </source>
</evidence>
<evidence type="ECO:0000313" key="12">
    <source>
        <dbReference type="Proteomes" id="UP000019118"/>
    </source>
</evidence>
<keyword evidence="4 10" id="KW-0812">Transmembrane</keyword>
<keyword evidence="8" id="KW-0675">Receptor</keyword>
<dbReference type="GO" id="GO:0005886">
    <property type="term" value="C:plasma membrane"/>
    <property type="evidence" value="ECO:0007669"/>
    <property type="project" value="UniProtKB-SubCell"/>
</dbReference>
<evidence type="ECO:0000256" key="2">
    <source>
        <dbReference type="ARBA" id="ARBA00022475"/>
    </source>
</evidence>
<evidence type="ECO:0000256" key="5">
    <source>
        <dbReference type="ARBA" id="ARBA00022725"/>
    </source>
</evidence>
<dbReference type="PANTHER" id="PTHR21137:SF35">
    <property type="entry name" value="ODORANT RECEPTOR 19A-RELATED"/>
    <property type="match status" value="1"/>
</dbReference>